<keyword evidence="4 6" id="KW-1133">Transmembrane helix</keyword>
<dbReference type="EMBL" id="UEYP01000002">
    <property type="protein sequence ID" value="SSC66310.1"/>
    <property type="molecule type" value="Genomic_DNA"/>
</dbReference>
<dbReference type="PANTHER" id="PTHR32322">
    <property type="entry name" value="INNER MEMBRANE TRANSPORTER"/>
    <property type="match status" value="1"/>
</dbReference>
<feature type="domain" description="EamA" evidence="7">
    <location>
        <begin position="10"/>
        <end position="134"/>
    </location>
</feature>
<sequence length="291" mass="30375">MKSAIPSPALGLVLGAIGVTIFGLTLPMTRIALDGFSPLFITFGRAVIASAAAGTALLVLGKRWPRGAFPALFLAGICLVFGFPIFSSIAMQSLPAAHGGVVLGLLPLLTSIFAVIVDGERPSPLFWLCGVAGAALVVAFSARQSFFHLEVGDLWLLASAISASLGYVLSARLARRLSGWEVISWALVVMLPLSLIGAALTYSSGVTAPGHAAIGALLYHGLLSMFGGFIFWNAGLAIGGISRVAQIQLMQTFVTLLFSTILLGEHIGIETIIFAIAVAFVVWLGRKARIS</sequence>
<dbReference type="InterPro" id="IPR037185">
    <property type="entry name" value="EmrE-like"/>
</dbReference>
<name>A0A376AF93_9HYPH</name>
<feature type="transmembrane region" description="Helical" evidence="6">
    <location>
        <begin position="124"/>
        <end position="142"/>
    </location>
</feature>
<feature type="transmembrane region" description="Helical" evidence="6">
    <location>
        <begin position="244"/>
        <end position="261"/>
    </location>
</feature>
<comment type="subcellular location">
    <subcellularLocation>
        <location evidence="1">Membrane</location>
        <topology evidence="1">Multi-pass membrane protein</topology>
    </subcellularLocation>
</comment>
<keyword evidence="5 6" id="KW-0472">Membrane</keyword>
<evidence type="ECO:0000256" key="4">
    <source>
        <dbReference type="ARBA" id="ARBA00022989"/>
    </source>
</evidence>
<dbReference type="InterPro" id="IPR050638">
    <property type="entry name" value="AA-Vitamin_Transporters"/>
</dbReference>
<feature type="domain" description="EamA" evidence="7">
    <location>
        <begin position="152"/>
        <end position="283"/>
    </location>
</feature>
<evidence type="ECO:0000259" key="7">
    <source>
        <dbReference type="Pfam" id="PF00892"/>
    </source>
</evidence>
<dbReference type="AlphaFoldDB" id="A0A376AF93"/>
<dbReference type="InterPro" id="IPR000620">
    <property type="entry name" value="EamA_dom"/>
</dbReference>
<feature type="transmembrane region" description="Helical" evidence="6">
    <location>
        <begin position="72"/>
        <end position="91"/>
    </location>
</feature>
<organism evidence="8 9">
    <name type="scientific">Ciceribacter selenitireducens ATCC BAA-1503</name>
    <dbReference type="NCBI Taxonomy" id="1336235"/>
    <lineage>
        <taxon>Bacteria</taxon>
        <taxon>Pseudomonadati</taxon>
        <taxon>Pseudomonadota</taxon>
        <taxon>Alphaproteobacteria</taxon>
        <taxon>Hyphomicrobiales</taxon>
        <taxon>Rhizobiaceae</taxon>
        <taxon>Ciceribacter</taxon>
    </lineage>
</organism>
<dbReference type="PANTHER" id="PTHR32322:SF2">
    <property type="entry name" value="EAMA DOMAIN-CONTAINING PROTEIN"/>
    <property type="match status" value="1"/>
</dbReference>
<evidence type="ECO:0000313" key="8">
    <source>
        <dbReference type="EMBL" id="SSC66310.1"/>
    </source>
</evidence>
<feature type="transmembrane region" description="Helical" evidence="6">
    <location>
        <begin position="182"/>
        <end position="200"/>
    </location>
</feature>
<feature type="transmembrane region" description="Helical" evidence="6">
    <location>
        <begin position="267"/>
        <end position="285"/>
    </location>
</feature>
<dbReference type="OrthoDB" id="9784288at2"/>
<feature type="transmembrane region" description="Helical" evidence="6">
    <location>
        <begin position="154"/>
        <end position="170"/>
    </location>
</feature>
<evidence type="ECO:0000256" key="2">
    <source>
        <dbReference type="ARBA" id="ARBA00007362"/>
    </source>
</evidence>
<dbReference type="Pfam" id="PF00892">
    <property type="entry name" value="EamA"/>
    <property type="match status" value="2"/>
</dbReference>
<accession>A0A376AF93</accession>
<evidence type="ECO:0000256" key="6">
    <source>
        <dbReference type="SAM" id="Phobius"/>
    </source>
</evidence>
<feature type="transmembrane region" description="Helical" evidence="6">
    <location>
        <begin position="212"/>
        <end position="232"/>
    </location>
</feature>
<dbReference type="GO" id="GO:0016020">
    <property type="term" value="C:membrane"/>
    <property type="evidence" value="ECO:0007669"/>
    <property type="project" value="UniProtKB-SubCell"/>
</dbReference>
<keyword evidence="9" id="KW-1185">Reference proteome</keyword>
<evidence type="ECO:0000256" key="3">
    <source>
        <dbReference type="ARBA" id="ARBA00022692"/>
    </source>
</evidence>
<feature type="transmembrane region" description="Helical" evidence="6">
    <location>
        <begin position="39"/>
        <end position="60"/>
    </location>
</feature>
<dbReference type="STRING" id="1336235.GCA_000518785_00674"/>
<evidence type="ECO:0000256" key="1">
    <source>
        <dbReference type="ARBA" id="ARBA00004141"/>
    </source>
</evidence>
<dbReference type="SUPFAM" id="SSF103481">
    <property type="entry name" value="Multidrug resistance efflux transporter EmrE"/>
    <property type="match status" value="2"/>
</dbReference>
<evidence type="ECO:0000313" key="9">
    <source>
        <dbReference type="Proteomes" id="UP000254764"/>
    </source>
</evidence>
<feature type="transmembrane region" description="Helical" evidence="6">
    <location>
        <begin position="12"/>
        <end position="33"/>
    </location>
</feature>
<protein>
    <recommendedName>
        <fullName evidence="7">EamA domain-containing protein</fullName>
    </recommendedName>
</protein>
<dbReference type="RefSeq" id="WP_115669115.1">
    <property type="nucleotide sequence ID" value="NZ_UEYP01000002.1"/>
</dbReference>
<proteinExistence type="inferred from homology"/>
<gene>
    <name evidence="8" type="ORF">RHIZ70_2018</name>
</gene>
<comment type="similarity">
    <text evidence="2">Belongs to the EamA transporter family.</text>
</comment>
<keyword evidence="3 6" id="KW-0812">Transmembrane</keyword>
<feature type="transmembrane region" description="Helical" evidence="6">
    <location>
        <begin position="97"/>
        <end position="117"/>
    </location>
</feature>
<reference evidence="9" key="1">
    <citation type="submission" date="2018-07" db="EMBL/GenBank/DDBJ databases">
        <authorList>
            <person name="Peiro R."/>
            <person name="Begona"/>
            <person name="Cbmso G."/>
            <person name="Lopez M."/>
            <person name="Gonzalez S."/>
        </authorList>
    </citation>
    <scope>NUCLEOTIDE SEQUENCE [LARGE SCALE GENOMIC DNA]</scope>
</reference>
<dbReference type="Proteomes" id="UP000254764">
    <property type="component" value="Unassembled WGS sequence"/>
</dbReference>
<evidence type="ECO:0000256" key="5">
    <source>
        <dbReference type="ARBA" id="ARBA00023136"/>
    </source>
</evidence>